<reference evidence="4" key="1">
    <citation type="submission" date="2024-06" db="EMBL/GenBank/DDBJ databases">
        <authorList>
            <person name="Coelho C."/>
            <person name="Bento M."/>
            <person name="Garcia E."/>
            <person name="Camelo A."/>
            <person name="Brandao I."/>
            <person name="Espirito Santo C."/>
            <person name="Trovao J."/>
            <person name="Verissimo A."/>
            <person name="Costa J."/>
            <person name="Tiago I."/>
        </authorList>
    </citation>
    <scope>NUCLEOTIDE SEQUENCE</scope>
    <source>
        <strain evidence="4">KWT182</strain>
    </source>
</reference>
<feature type="repeat" description="ANK" evidence="3">
    <location>
        <begin position="171"/>
        <end position="203"/>
    </location>
</feature>
<proteinExistence type="predicted"/>
<organism evidence="4">
    <name type="scientific">Acerihabitans sp. KWT182</name>
    <dbReference type="NCBI Taxonomy" id="3157919"/>
    <lineage>
        <taxon>Bacteria</taxon>
        <taxon>Pseudomonadati</taxon>
        <taxon>Pseudomonadota</taxon>
        <taxon>Gammaproteobacteria</taxon>
        <taxon>Enterobacterales</taxon>
        <taxon>Pectobacteriaceae</taxon>
        <taxon>Acerihabitans</taxon>
    </lineage>
</organism>
<dbReference type="SMART" id="SM00248">
    <property type="entry name" value="ANK"/>
    <property type="match status" value="4"/>
</dbReference>
<dbReference type="EMBL" id="CP157947">
    <property type="protein sequence ID" value="XBS70559.1"/>
    <property type="molecule type" value="Genomic_DNA"/>
</dbReference>
<protein>
    <submittedName>
        <fullName evidence="4">Ankyrin repeat domain-containing protein</fullName>
    </submittedName>
</protein>
<dbReference type="AlphaFoldDB" id="A0AAU7QC13"/>
<evidence type="ECO:0000256" key="3">
    <source>
        <dbReference type="PROSITE-ProRule" id="PRU00023"/>
    </source>
</evidence>
<dbReference type="Pfam" id="PF12796">
    <property type="entry name" value="Ank_2"/>
    <property type="match status" value="2"/>
</dbReference>
<keyword evidence="2 3" id="KW-0040">ANK repeat</keyword>
<feature type="repeat" description="ANK" evidence="3">
    <location>
        <begin position="137"/>
        <end position="170"/>
    </location>
</feature>
<evidence type="ECO:0000313" key="4">
    <source>
        <dbReference type="EMBL" id="XBS70559.1"/>
    </source>
</evidence>
<dbReference type="SUPFAM" id="SSF48403">
    <property type="entry name" value="Ankyrin repeat"/>
    <property type="match status" value="1"/>
</dbReference>
<dbReference type="Gene3D" id="1.25.40.20">
    <property type="entry name" value="Ankyrin repeat-containing domain"/>
    <property type="match status" value="2"/>
</dbReference>
<name>A0AAU7QC13_9GAMM</name>
<keyword evidence="1" id="KW-0677">Repeat</keyword>
<accession>A0AAU7QC13</accession>
<gene>
    <name evidence="4" type="ORF">ABK905_05050</name>
</gene>
<feature type="repeat" description="ANK" evidence="3">
    <location>
        <begin position="237"/>
        <end position="270"/>
    </location>
</feature>
<dbReference type="PANTHER" id="PTHR24171">
    <property type="entry name" value="ANKYRIN REPEAT DOMAIN-CONTAINING PROTEIN 39-RELATED"/>
    <property type="match status" value="1"/>
</dbReference>
<dbReference type="InterPro" id="IPR002110">
    <property type="entry name" value="Ankyrin_rpt"/>
</dbReference>
<dbReference type="InterPro" id="IPR036770">
    <property type="entry name" value="Ankyrin_rpt-contain_sf"/>
</dbReference>
<dbReference type="PROSITE" id="PS50088">
    <property type="entry name" value="ANK_REPEAT"/>
    <property type="match status" value="4"/>
</dbReference>
<sequence length="284" mass="30946">MPSQLSAFTHIDMAGYLSPQYFTGCKEIINQNLSLKEPVLSFKQKDIEQGLSNELKRNLRLESSVRRVSRLTTPDSIVFAHQYLHNRSIRSQDSGLSCPIGKGYVQTKIPASTIVLNREILDKVNQHEMDINAQDKDRRTALMVAVLTGSTANEVQQILAQGAEINYMDNDNNTALMLAIIARKAKVIDVLLKANADVNLAGIMALTPLMVAVINSDVSLIKKLAAKGVSPDIKNDDENTALTIAINNGAGKKIIDCLIALGADVNVAGKRRPGAGAARCRLWK</sequence>
<evidence type="ECO:0000256" key="1">
    <source>
        <dbReference type="ARBA" id="ARBA00022737"/>
    </source>
</evidence>
<feature type="repeat" description="ANK" evidence="3">
    <location>
        <begin position="204"/>
        <end position="236"/>
    </location>
</feature>
<evidence type="ECO:0000256" key="2">
    <source>
        <dbReference type="ARBA" id="ARBA00023043"/>
    </source>
</evidence>
<dbReference type="PROSITE" id="PS50297">
    <property type="entry name" value="ANK_REP_REGION"/>
    <property type="match status" value="1"/>
</dbReference>